<organism evidence="2 3">
    <name type="scientific">Bibersteinia trehalosi Y31</name>
    <dbReference type="NCBI Taxonomy" id="1261658"/>
    <lineage>
        <taxon>Bacteria</taxon>
        <taxon>Pseudomonadati</taxon>
        <taxon>Pseudomonadota</taxon>
        <taxon>Gammaproteobacteria</taxon>
        <taxon>Pasteurellales</taxon>
        <taxon>Pasteurellaceae</taxon>
        <taxon>Bibersteinia</taxon>
    </lineage>
</organism>
<dbReference type="EMBL" id="JACI01000001">
    <property type="protein sequence ID" value="OAQ15745.1"/>
    <property type="molecule type" value="Genomic_DNA"/>
</dbReference>
<dbReference type="Proteomes" id="UP000078358">
    <property type="component" value="Unassembled WGS sequence"/>
</dbReference>
<dbReference type="Pfam" id="PF10263">
    <property type="entry name" value="SprT-like"/>
    <property type="match status" value="1"/>
</dbReference>
<name>A0A179D0Q6_BIBTR</name>
<comment type="caution">
    <text evidence="2">The sequence shown here is derived from an EMBL/GenBank/DDBJ whole genome shotgun (WGS) entry which is preliminary data.</text>
</comment>
<dbReference type="RefSeq" id="WP_064318315.1">
    <property type="nucleotide sequence ID" value="NZ_JACI01000001.1"/>
</dbReference>
<sequence length="161" mass="18750">MLSLPQLKMQVQRRLKQDLTKASAFFQTDFHTPSILYNVRGLKAGVAYLERNEVRFNPILLQENGLDFINQVVPHELAHILVYQLFGRVRPHGKEWQFMMENVLGVSANTYHCFDTVNAAKQFAYRCHCQIHQLSTRRHHAIVRNGRIYLCKKCKGQLQAV</sequence>
<evidence type="ECO:0000259" key="1">
    <source>
        <dbReference type="SMART" id="SM00731"/>
    </source>
</evidence>
<dbReference type="InterPro" id="IPR035240">
    <property type="entry name" value="SprT_Zn_ribbon"/>
</dbReference>
<dbReference type="PATRIC" id="fig|1261658.3.peg.873"/>
<dbReference type="InterPro" id="IPR006640">
    <property type="entry name" value="SprT-like_domain"/>
</dbReference>
<evidence type="ECO:0000313" key="2">
    <source>
        <dbReference type="EMBL" id="OAQ15745.1"/>
    </source>
</evidence>
<protein>
    <submittedName>
        <fullName evidence="2">SprT</fullName>
    </submittedName>
</protein>
<dbReference type="NCBIfam" id="NF003421">
    <property type="entry name" value="PRK04860.1"/>
    <property type="match status" value="1"/>
</dbReference>
<dbReference type="PANTHER" id="PTHR38773">
    <property type="entry name" value="PROTEIN SPRT"/>
    <property type="match status" value="1"/>
</dbReference>
<gene>
    <name evidence="2" type="ORF">F480_04340</name>
</gene>
<reference evidence="2 3" key="1">
    <citation type="submission" date="2014-01" db="EMBL/GenBank/DDBJ databases">
        <authorList>
            <person name="Zuccon D."/>
        </authorList>
    </citation>
    <scope>NUCLEOTIDE SEQUENCE [LARGE SCALE GENOMIC DNA]</scope>
    <source>
        <strain evidence="2 3">Y31</strain>
    </source>
</reference>
<dbReference type="Pfam" id="PF17283">
    <property type="entry name" value="Zn_ribbon_SprT"/>
    <property type="match status" value="1"/>
</dbReference>
<proteinExistence type="predicted"/>
<dbReference type="SMART" id="SM00731">
    <property type="entry name" value="SprT"/>
    <property type="match status" value="1"/>
</dbReference>
<evidence type="ECO:0000313" key="3">
    <source>
        <dbReference type="Proteomes" id="UP000078358"/>
    </source>
</evidence>
<dbReference type="AlphaFoldDB" id="A0A179D0Q6"/>
<dbReference type="GO" id="GO:0006950">
    <property type="term" value="P:response to stress"/>
    <property type="evidence" value="ECO:0007669"/>
    <property type="project" value="UniProtKB-ARBA"/>
</dbReference>
<accession>A0A179D0Q6</accession>
<feature type="domain" description="SprT-like" evidence="1">
    <location>
        <begin position="13"/>
        <end position="161"/>
    </location>
</feature>
<dbReference type="PANTHER" id="PTHR38773:SF1">
    <property type="entry name" value="PROTEIN SPRT"/>
    <property type="match status" value="1"/>
</dbReference>